<gene>
    <name evidence="2" type="ORF">CVT26_001329</name>
</gene>
<organism evidence="2 3">
    <name type="scientific">Gymnopilus dilepis</name>
    <dbReference type="NCBI Taxonomy" id="231916"/>
    <lineage>
        <taxon>Eukaryota</taxon>
        <taxon>Fungi</taxon>
        <taxon>Dikarya</taxon>
        <taxon>Basidiomycota</taxon>
        <taxon>Agaricomycotina</taxon>
        <taxon>Agaricomycetes</taxon>
        <taxon>Agaricomycetidae</taxon>
        <taxon>Agaricales</taxon>
        <taxon>Agaricineae</taxon>
        <taxon>Hymenogastraceae</taxon>
        <taxon>Gymnopilus</taxon>
    </lineage>
</organism>
<evidence type="ECO:0000313" key="3">
    <source>
        <dbReference type="Proteomes" id="UP000284706"/>
    </source>
</evidence>
<keyword evidence="3" id="KW-1185">Reference proteome</keyword>
<keyword evidence="1" id="KW-1133">Transmembrane helix</keyword>
<keyword evidence="1" id="KW-0812">Transmembrane</keyword>
<evidence type="ECO:0000313" key="2">
    <source>
        <dbReference type="EMBL" id="PPR04137.1"/>
    </source>
</evidence>
<dbReference type="Proteomes" id="UP000284706">
    <property type="component" value="Unassembled WGS sequence"/>
</dbReference>
<protein>
    <submittedName>
        <fullName evidence="2">Uncharacterized protein</fullName>
    </submittedName>
</protein>
<accession>A0A409YM44</accession>
<dbReference type="EMBL" id="NHYE01000670">
    <property type="protein sequence ID" value="PPR04137.1"/>
    <property type="molecule type" value="Genomic_DNA"/>
</dbReference>
<dbReference type="AlphaFoldDB" id="A0A409YM44"/>
<feature type="transmembrane region" description="Helical" evidence="1">
    <location>
        <begin position="46"/>
        <end position="65"/>
    </location>
</feature>
<evidence type="ECO:0000256" key="1">
    <source>
        <dbReference type="SAM" id="Phobius"/>
    </source>
</evidence>
<comment type="caution">
    <text evidence="2">The sequence shown here is derived from an EMBL/GenBank/DDBJ whole genome shotgun (WGS) entry which is preliminary data.</text>
</comment>
<dbReference type="InParanoid" id="A0A409YM44"/>
<keyword evidence="1" id="KW-0472">Membrane</keyword>
<name>A0A409YM44_9AGAR</name>
<reference evidence="2 3" key="1">
    <citation type="journal article" date="2018" name="Evol. Lett.">
        <title>Horizontal gene cluster transfer increased hallucinogenic mushroom diversity.</title>
        <authorList>
            <person name="Reynolds H.T."/>
            <person name="Vijayakumar V."/>
            <person name="Gluck-Thaler E."/>
            <person name="Korotkin H.B."/>
            <person name="Matheny P.B."/>
            <person name="Slot J.C."/>
        </authorList>
    </citation>
    <scope>NUCLEOTIDE SEQUENCE [LARGE SCALE GENOMIC DNA]</scope>
    <source>
        <strain evidence="2 3">SRW20</strain>
    </source>
</reference>
<proteinExistence type="predicted"/>
<sequence>MPQEKGNFISELLVEVGKTVTWEKGTPESGGAVFEGEEEDGGVLDIAVLLGMPMVLIALEAVIVARGCKRPLSPTVVTATVSSPSPLSETT</sequence>